<accession>A0ACC4B7U7</accession>
<keyword evidence="2" id="KW-1185">Reference proteome</keyword>
<gene>
    <name evidence="1" type="ORF">D5086_024621</name>
</gene>
<reference evidence="1 2" key="1">
    <citation type="journal article" date="2024" name="Plant Biotechnol. J.">
        <title>Genome and CRISPR/Cas9 system of a widespread forest tree (Populus alba) in the world.</title>
        <authorList>
            <person name="Liu Y.J."/>
            <person name="Jiang P.F."/>
            <person name="Han X.M."/>
            <person name="Li X.Y."/>
            <person name="Wang H.M."/>
            <person name="Wang Y.J."/>
            <person name="Wang X.X."/>
            <person name="Zeng Q.Y."/>
        </authorList>
    </citation>
    <scope>NUCLEOTIDE SEQUENCE [LARGE SCALE GENOMIC DNA]</scope>
    <source>
        <strain evidence="2">cv. PAL-ZL1</strain>
    </source>
</reference>
<evidence type="ECO:0000313" key="2">
    <source>
        <dbReference type="Proteomes" id="UP000309997"/>
    </source>
</evidence>
<proteinExistence type="predicted"/>
<dbReference type="EMBL" id="RCHU02000013">
    <property type="protein sequence ID" value="KAL3574008.1"/>
    <property type="molecule type" value="Genomic_DNA"/>
</dbReference>
<evidence type="ECO:0000313" key="1">
    <source>
        <dbReference type="EMBL" id="KAL3574008.1"/>
    </source>
</evidence>
<name>A0ACC4B7U7_POPAL</name>
<sequence length="132" mass="14634">MDKDDAHCQCNGLTSGDSEHQHSGQGTFASQDSALRFLRHLLLSLYSLGHGTWRHRQERGPFSHGSVHWQLRASFGAPCNGSSATVRAAVLVVRDFFTIIESGGALIHLPAFWIRVAKWKPSKDEARFLHGV</sequence>
<dbReference type="Proteomes" id="UP000309997">
    <property type="component" value="Unassembled WGS sequence"/>
</dbReference>
<organism evidence="1 2">
    <name type="scientific">Populus alba</name>
    <name type="common">White poplar</name>
    <dbReference type="NCBI Taxonomy" id="43335"/>
    <lineage>
        <taxon>Eukaryota</taxon>
        <taxon>Viridiplantae</taxon>
        <taxon>Streptophyta</taxon>
        <taxon>Embryophyta</taxon>
        <taxon>Tracheophyta</taxon>
        <taxon>Spermatophyta</taxon>
        <taxon>Magnoliopsida</taxon>
        <taxon>eudicotyledons</taxon>
        <taxon>Gunneridae</taxon>
        <taxon>Pentapetalae</taxon>
        <taxon>rosids</taxon>
        <taxon>fabids</taxon>
        <taxon>Malpighiales</taxon>
        <taxon>Salicaceae</taxon>
        <taxon>Saliceae</taxon>
        <taxon>Populus</taxon>
    </lineage>
</organism>
<protein>
    <submittedName>
        <fullName evidence="1">Uncharacterized protein</fullName>
    </submittedName>
</protein>
<comment type="caution">
    <text evidence="1">The sequence shown here is derived from an EMBL/GenBank/DDBJ whole genome shotgun (WGS) entry which is preliminary data.</text>
</comment>